<organism evidence="3 4">
    <name type="scientific">Trichoderma asperellum</name>
    <name type="common">Filamentous fungus</name>
    <dbReference type="NCBI Taxonomy" id="101201"/>
    <lineage>
        <taxon>Eukaryota</taxon>
        <taxon>Fungi</taxon>
        <taxon>Dikarya</taxon>
        <taxon>Ascomycota</taxon>
        <taxon>Pezizomycotina</taxon>
        <taxon>Sordariomycetes</taxon>
        <taxon>Hypocreomycetidae</taxon>
        <taxon>Hypocreales</taxon>
        <taxon>Hypocreaceae</taxon>
        <taxon>Trichoderma</taxon>
    </lineage>
</organism>
<dbReference type="InterPro" id="IPR002347">
    <property type="entry name" value="SDR_fam"/>
</dbReference>
<evidence type="ECO:0000256" key="2">
    <source>
        <dbReference type="ARBA" id="ARBA00022857"/>
    </source>
</evidence>
<dbReference type="AlphaFoldDB" id="A0A6V8QYC5"/>
<dbReference type="PANTHER" id="PTHR42760:SF122">
    <property type="entry name" value="NAD(P)-BINDING PROTEIN"/>
    <property type="match status" value="1"/>
</dbReference>
<dbReference type="Proteomes" id="UP000517252">
    <property type="component" value="Unassembled WGS sequence"/>
</dbReference>
<accession>A0A6V8QYC5</accession>
<name>A0A6V8QYC5_TRIAP</name>
<comment type="caution">
    <text evidence="3">The sequence shown here is derived from an EMBL/GenBank/DDBJ whole genome shotgun (WGS) entry which is preliminary data.</text>
</comment>
<dbReference type="PRINTS" id="PR00081">
    <property type="entry name" value="GDHRDH"/>
</dbReference>
<evidence type="ECO:0000313" key="4">
    <source>
        <dbReference type="Proteomes" id="UP000517252"/>
    </source>
</evidence>
<proteinExistence type="inferred from homology"/>
<gene>
    <name evidence="3" type="ORF">TASIC1_0007030800</name>
</gene>
<dbReference type="GO" id="GO:0006633">
    <property type="term" value="P:fatty acid biosynthetic process"/>
    <property type="evidence" value="ECO:0007669"/>
    <property type="project" value="TreeGrafter"/>
</dbReference>
<dbReference type="InterPro" id="IPR020904">
    <property type="entry name" value="Sc_DH/Rdtase_CS"/>
</dbReference>
<evidence type="ECO:0000256" key="1">
    <source>
        <dbReference type="ARBA" id="ARBA00006484"/>
    </source>
</evidence>
<evidence type="ECO:0000313" key="3">
    <source>
        <dbReference type="EMBL" id="GFP56816.1"/>
    </source>
</evidence>
<dbReference type="Gene3D" id="3.40.50.720">
    <property type="entry name" value="NAD(P)-binding Rossmann-like Domain"/>
    <property type="match status" value="1"/>
</dbReference>
<dbReference type="GO" id="GO:0048038">
    <property type="term" value="F:quinone binding"/>
    <property type="evidence" value="ECO:0007669"/>
    <property type="project" value="TreeGrafter"/>
</dbReference>
<protein>
    <submittedName>
        <fullName evidence="3">Glucose 1-dehydrogenase 2</fullName>
    </submittedName>
</protein>
<comment type="similarity">
    <text evidence="1">Belongs to the short-chain dehydrogenases/reductases (SDR) family.</text>
</comment>
<dbReference type="CDD" id="cd05233">
    <property type="entry name" value="SDR_c"/>
    <property type="match status" value="1"/>
</dbReference>
<dbReference type="SUPFAM" id="SSF51735">
    <property type="entry name" value="NAD(P)-binding Rossmann-fold domains"/>
    <property type="match status" value="1"/>
</dbReference>
<dbReference type="PANTHER" id="PTHR42760">
    <property type="entry name" value="SHORT-CHAIN DEHYDROGENASES/REDUCTASES FAMILY MEMBER"/>
    <property type="match status" value="1"/>
</dbReference>
<dbReference type="PRINTS" id="PR00080">
    <property type="entry name" value="SDRFAMILY"/>
</dbReference>
<sequence>MTLSTMLPPRPSRRLDGKVAIVTGAGSLGDGLGNGRAISILLAEDGATVLCADRDLATAEHTVEMIVQEGGKAASVYADVSSEEDCEKLVKAAEERFGRLDILVNNVGIMGAEGTAVEADAEEWDRGLRINVTGMMLMAKYAIPLMLKNQPGDGGIRGSIVNMASIAGLQGGTPHLFYPTSKGAIVNMTRAMAYNHGHEGIRANCVCPGFLYTPMVAGDGMSDEMRDQRRRQGLLKTEGNAWDCAAAALKSSFEGGGEIKATKVQAKATAIEVDTKAVITTKGDIEEVITTKEIIDGVIAIEIYTEAAAIEVDTKTIITTKGSIEEVITTKGSIKEIKTTKGSIEEIKSTKGGIEKIETAKGCIEEVKTTKGVIEQVITTKNIIGEIIATEGHIEKGSVVVWTETTEVPIGILVKSIAAPTEIAGEGGIEAN</sequence>
<reference evidence="3 4" key="1">
    <citation type="submission" date="2020-07" db="EMBL/GenBank/DDBJ databases">
        <title>Trichoderma asperellum IC-1 whole genome shotgun sequence.</title>
        <authorList>
            <person name="Kanamasa S."/>
            <person name="Takahashi H."/>
        </authorList>
    </citation>
    <scope>NUCLEOTIDE SEQUENCE [LARGE SCALE GENOMIC DNA]</scope>
    <source>
        <strain evidence="3 4">IC-1</strain>
    </source>
</reference>
<dbReference type="PROSITE" id="PS00061">
    <property type="entry name" value="ADH_SHORT"/>
    <property type="match status" value="1"/>
</dbReference>
<dbReference type="GO" id="GO:0016616">
    <property type="term" value="F:oxidoreductase activity, acting on the CH-OH group of donors, NAD or NADP as acceptor"/>
    <property type="evidence" value="ECO:0007669"/>
    <property type="project" value="TreeGrafter"/>
</dbReference>
<dbReference type="InterPro" id="IPR036291">
    <property type="entry name" value="NAD(P)-bd_dom_sf"/>
</dbReference>
<dbReference type="FunFam" id="3.40.50.720:FF:000084">
    <property type="entry name" value="Short-chain dehydrogenase reductase"/>
    <property type="match status" value="1"/>
</dbReference>
<dbReference type="OrthoDB" id="1393670at2759"/>
<keyword evidence="2" id="KW-0521">NADP</keyword>
<dbReference type="Pfam" id="PF13561">
    <property type="entry name" value="adh_short_C2"/>
    <property type="match status" value="1"/>
</dbReference>
<dbReference type="EMBL" id="BLZH01000007">
    <property type="protein sequence ID" value="GFP56816.1"/>
    <property type="molecule type" value="Genomic_DNA"/>
</dbReference>